<feature type="domain" description="DUF2470" evidence="2">
    <location>
        <begin position="187"/>
        <end position="256"/>
    </location>
</feature>
<evidence type="ECO:0000259" key="1">
    <source>
        <dbReference type="Pfam" id="PF01243"/>
    </source>
</evidence>
<dbReference type="Pfam" id="PF01243">
    <property type="entry name" value="PNPOx_N"/>
    <property type="match status" value="1"/>
</dbReference>
<dbReference type="Pfam" id="PF10615">
    <property type="entry name" value="DUF2470"/>
    <property type="match status" value="1"/>
</dbReference>
<dbReference type="eggNOG" id="COG0748">
    <property type="taxonomic scope" value="Bacteria"/>
</dbReference>
<dbReference type="InterPro" id="IPR012349">
    <property type="entry name" value="Split_barrel_FMN-bd"/>
</dbReference>
<gene>
    <name evidence="3" type="ORF">NA8A_06438</name>
</gene>
<dbReference type="PANTHER" id="PTHR13343">
    <property type="entry name" value="CREG1 PROTEIN"/>
    <property type="match status" value="1"/>
</dbReference>
<dbReference type="PATRIC" id="fig|1231190.3.peg.1358"/>
<reference evidence="3 4" key="1">
    <citation type="journal article" date="2012" name="J. Bacteriol.">
        <title>Genome Sequence of Nitratireductor indicus Type Strain C115.</title>
        <authorList>
            <person name="Lai Q."/>
            <person name="Li G."/>
            <person name="Yu Z."/>
            <person name="Shao Z."/>
        </authorList>
    </citation>
    <scope>NUCLEOTIDE SEQUENCE [LARGE SCALE GENOMIC DNA]</scope>
    <source>
        <strain evidence="3 4">C115</strain>
    </source>
</reference>
<dbReference type="Proteomes" id="UP000007374">
    <property type="component" value="Unassembled WGS sequence"/>
</dbReference>
<evidence type="ECO:0000259" key="2">
    <source>
        <dbReference type="Pfam" id="PF10615"/>
    </source>
</evidence>
<dbReference type="AlphaFoldDB" id="K2P0F4"/>
<comment type="caution">
    <text evidence="3">The sequence shown here is derived from an EMBL/GenBank/DDBJ whole genome shotgun (WGS) entry which is preliminary data.</text>
</comment>
<dbReference type="InterPro" id="IPR019595">
    <property type="entry name" value="DUF2470"/>
</dbReference>
<dbReference type="InterPro" id="IPR011576">
    <property type="entry name" value="Pyridox_Oxase_N"/>
</dbReference>
<name>K2P0F4_9HYPH</name>
<evidence type="ECO:0000313" key="4">
    <source>
        <dbReference type="Proteomes" id="UP000007374"/>
    </source>
</evidence>
<dbReference type="EMBL" id="AMSI01000003">
    <property type="protein sequence ID" value="EKF43649.1"/>
    <property type="molecule type" value="Genomic_DNA"/>
</dbReference>
<feature type="domain" description="Pyridoxamine 5'-phosphate oxidase N-terminal" evidence="1">
    <location>
        <begin position="32"/>
        <end position="154"/>
    </location>
</feature>
<dbReference type="InterPro" id="IPR037119">
    <property type="entry name" value="Haem_oxidase_HugZ-like_sf"/>
</dbReference>
<dbReference type="STRING" id="721133.SAMN05216176_10114"/>
<organism evidence="3 4">
    <name type="scientific">Nitratireductor indicus C115</name>
    <dbReference type="NCBI Taxonomy" id="1231190"/>
    <lineage>
        <taxon>Bacteria</taxon>
        <taxon>Pseudomonadati</taxon>
        <taxon>Pseudomonadota</taxon>
        <taxon>Alphaproteobacteria</taxon>
        <taxon>Hyphomicrobiales</taxon>
        <taxon>Phyllobacteriaceae</taxon>
        <taxon>Nitratireductor</taxon>
    </lineage>
</organism>
<dbReference type="Gene3D" id="2.30.110.10">
    <property type="entry name" value="Electron Transport, Fmn-binding Protein, Chain A"/>
    <property type="match status" value="1"/>
</dbReference>
<accession>K2P0F4</accession>
<sequence length="266" mass="29033">METLQDKEAAMSKDKKKDVLLETDDEAIRLGRTLLRSARFGALATIDPEDGAPLATRVATASDMDGAPLILVSGLSAHTRALEAEPRCSLLLGEPGKGDPLAHPRLSLKATARRIERESEDHARAERRYLARNPKARLYIGFADFTLYRLEPEAGLLNGGFARAYRLGRDDLLSDETASATLADGEAGAIAHMNSDHADAVENYARHYARAPAGRWTLTGIDPDGFDLALGDEIRRVFFEETVNDATAMRMALVDMARKARTALSE</sequence>
<dbReference type="Gene3D" id="3.20.180.10">
    <property type="entry name" value="PNP-oxidase-like"/>
    <property type="match status" value="1"/>
</dbReference>
<dbReference type="GO" id="GO:0005737">
    <property type="term" value="C:cytoplasm"/>
    <property type="evidence" value="ECO:0007669"/>
    <property type="project" value="UniProtKB-ARBA"/>
</dbReference>
<proteinExistence type="predicted"/>
<dbReference type="SUPFAM" id="SSF50475">
    <property type="entry name" value="FMN-binding split barrel"/>
    <property type="match status" value="1"/>
</dbReference>
<protein>
    <submittedName>
        <fullName evidence="3">Pyridoxamine 5'-phosphate oxidase-like FMN-binding protein</fullName>
    </submittedName>
</protein>
<dbReference type="PANTHER" id="PTHR13343:SF17">
    <property type="entry name" value="CELLULAR REPRESSOR OF E1A-STIMULATED GENES, ISOFORM A"/>
    <property type="match status" value="1"/>
</dbReference>
<evidence type="ECO:0000313" key="3">
    <source>
        <dbReference type="EMBL" id="EKF43649.1"/>
    </source>
</evidence>
<keyword evidence="4" id="KW-1185">Reference proteome</keyword>